<dbReference type="CDD" id="cd07750">
    <property type="entry name" value="PolyPPase_VTC_like"/>
    <property type="match status" value="1"/>
</dbReference>
<comment type="caution">
    <text evidence="2">The sequence shown here is derived from an EMBL/GenBank/DDBJ whole genome shotgun (WGS) entry which is preliminary data.</text>
</comment>
<dbReference type="Pfam" id="PF09359">
    <property type="entry name" value="VTC"/>
    <property type="match status" value="1"/>
</dbReference>
<dbReference type="AlphaFoldDB" id="A0A3N2AU53"/>
<dbReference type="InterPro" id="IPR018966">
    <property type="entry name" value="VTC_domain"/>
</dbReference>
<accession>A0A3N2AU53</accession>
<sequence length="257" mass="27990">MSGVAQALGRLEPVSLDELTAAAALLTRVDRKYALRAGDAGAVLGRLPEGTRALEIDGERSLAYASCYFDSPDLLAYRLAAHGRRRRFKLRTRTYVDAGRSYLELKTRGGRGTTVKERIEYALDDREVLTDDGRAYADEGLAAIGLAAPPLAPVVETTYRRTTLLLPDGATRATVDTELAWQLDDGTTMRTPGLVIVETKASSGAGPVDRLLWRAGHRPDRVSKFATGLAALRPDLPSNRWHGVLRRCFADAERIAA</sequence>
<reference evidence="2 3" key="1">
    <citation type="submission" date="2018-11" db="EMBL/GenBank/DDBJ databases">
        <title>Sequencing the genomes of 1000 actinobacteria strains.</title>
        <authorList>
            <person name="Klenk H.-P."/>
        </authorList>
    </citation>
    <scope>NUCLEOTIDE SEQUENCE [LARGE SCALE GENOMIC DNA]</scope>
    <source>
        <strain evidence="2 3">DSM 9580</strain>
    </source>
</reference>
<dbReference type="RefSeq" id="WP_245989832.1">
    <property type="nucleotide sequence ID" value="NZ_RKHJ01000001.1"/>
</dbReference>
<feature type="domain" description="VTC" evidence="1">
    <location>
        <begin position="28"/>
        <end position="232"/>
    </location>
</feature>
<evidence type="ECO:0000313" key="2">
    <source>
        <dbReference type="EMBL" id="ROR66475.1"/>
    </source>
</evidence>
<dbReference type="EMBL" id="RKHJ01000001">
    <property type="protein sequence ID" value="ROR66475.1"/>
    <property type="molecule type" value="Genomic_DNA"/>
</dbReference>
<evidence type="ECO:0000259" key="1">
    <source>
        <dbReference type="Pfam" id="PF09359"/>
    </source>
</evidence>
<dbReference type="InterPro" id="IPR033469">
    <property type="entry name" value="CYTH-like_dom_sf"/>
</dbReference>
<organism evidence="2 3">
    <name type="scientific">Agrococcus jenensis</name>
    <dbReference type="NCBI Taxonomy" id="46353"/>
    <lineage>
        <taxon>Bacteria</taxon>
        <taxon>Bacillati</taxon>
        <taxon>Actinomycetota</taxon>
        <taxon>Actinomycetes</taxon>
        <taxon>Micrococcales</taxon>
        <taxon>Microbacteriaceae</taxon>
        <taxon>Agrococcus</taxon>
    </lineage>
</organism>
<proteinExistence type="predicted"/>
<dbReference type="Proteomes" id="UP000275456">
    <property type="component" value="Unassembled WGS sequence"/>
</dbReference>
<evidence type="ECO:0000313" key="3">
    <source>
        <dbReference type="Proteomes" id="UP000275456"/>
    </source>
</evidence>
<keyword evidence="3" id="KW-1185">Reference proteome</keyword>
<dbReference type="SUPFAM" id="SSF55154">
    <property type="entry name" value="CYTH-like phosphatases"/>
    <property type="match status" value="1"/>
</dbReference>
<protein>
    <submittedName>
        <fullName evidence="2">VTC domain-containing protein</fullName>
    </submittedName>
</protein>
<name>A0A3N2AU53_9MICO</name>
<gene>
    <name evidence="2" type="ORF">EDD26_1858</name>
</gene>